<dbReference type="Pfam" id="PF04961">
    <property type="entry name" value="FTCD_C"/>
    <property type="match status" value="1"/>
</dbReference>
<organism evidence="2 3">
    <name type="scientific">Crystallibacter crystallopoietes</name>
    <dbReference type="NCBI Taxonomy" id="37928"/>
    <lineage>
        <taxon>Bacteria</taxon>
        <taxon>Bacillati</taxon>
        <taxon>Actinomycetota</taxon>
        <taxon>Actinomycetes</taxon>
        <taxon>Micrococcales</taxon>
        <taxon>Micrococcaceae</taxon>
        <taxon>Crystallibacter</taxon>
    </lineage>
</organism>
<name>A0A1H1D048_9MICC</name>
<feature type="domain" description="Cyclodeaminase/cyclohydrolase" evidence="1">
    <location>
        <begin position="9"/>
        <end position="183"/>
    </location>
</feature>
<dbReference type="EMBL" id="FNKH01000002">
    <property type="protein sequence ID" value="SDQ69833.1"/>
    <property type="molecule type" value="Genomic_DNA"/>
</dbReference>
<accession>A0A1H1D048</accession>
<gene>
    <name evidence="2" type="ORF">SAMN04489742_2189</name>
</gene>
<dbReference type="SUPFAM" id="SSF101262">
    <property type="entry name" value="Methenyltetrahydrofolate cyclohydrolase-like"/>
    <property type="match status" value="1"/>
</dbReference>
<reference evidence="2 3" key="1">
    <citation type="submission" date="2016-10" db="EMBL/GenBank/DDBJ databases">
        <authorList>
            <person name="de Groot N.N."/>
        </authorList>
    </citation>
    <scope>NUCLEOTIDE SEQUENCE [LARGE SCALE GENOMIC DNA]</scope>
    <source>
        <strain evidence="2 3">DSM 20117</strain>
    </source>
</reference>
<dbReference type="Proteomes" id="UP000181917">
    <property type="component" value="Unassembled WGS sequence"/>
</dbReference>
<dbReference type="InterPro" id="IPR036178">
    <property type="entry name" value="Formintransfe-cycloase-like_sf"/>
</dbReference>
<dbReference type="InterPro" id="IPR007044">
    <property type="entry name" value="Cyclodeamin/CycHdrlase"/>
</dbReference>
<dbReference type="AlphaFoldDB" id="A0A1H1D048"/>
<dbReference type="GO" id="GO:0003824">
    <property type="term" value="F:catalytic activity"/>
    <property type="evidence" value="ECO:0007669"/>
    <property type="project" value="InterPro"/>
</dbReference>
<dbReference type="STRING" id="37928.SAMN04489742_2189"/>
<dbReference type="RefSeq" id="WP_158300435.1">
    <property type="nucleotide sequence ID" value="NZ_CP018863.1"/>
</dbReference>
<proteinExistence type="predicted"/>
<dbReference type="Gene3D" id="1.20.120.680">
    <property type="entry name" value="Formiminotetrahydrofolate cyclodeaminase monomer, up-and-down helical bundle"/>
    <property type="match status" value="1"/>
</dbReference>
<evidence type="ECO:0000313" key="3">
    <source>
        <dbReference type="Proteomes" id="UP000181917"/>
    </source>
</evidence>
<protein>
    <submittedName>
        <fullName evidence="2">Formiminotetrahydrofolate cyclodeaminase</fullName>
    </submittedName>
</protein>
<evidence type="ECO:0000313" key="2">
    <source>
        <dbReference type="EMBL" id="SDQ69833.1"/>
    </source>
</evidence>
<sequence length="209" mass="20943">MQHLGNERVSSLLEQLAARTPAPGGGTVAGLQAAFAGSLLSMVAGYSDGAKYAGVEPVITRLAEQASELTDRALAAAEDDARTFAAVGAAYALPSDGEVAKAERKAAINSALAGATTAPRAVIDICADLAAAAEELLPVGNRSVIADVAAAAASARAAASIARVNLESNLASAATGNERESLQAIVDGVDRLLERLDAVTEAARNPVPA</sequence>
<evidence type="ECO:0000259" key="1">
    <source>
        <dbReference type="Pfam" id="PF04961"/>
    </source>
</evidence>
<keyword evidence="3" id="KW-1185">Reference proteome</keyword>